<dbReference type="PANTHER" id="PTHR21137">
    <property type="entry name" value="ODORANT RECEPTOR"/>
    <property type="match status" value="1"/>
</dbReference>
<gene>
    <name evidence="10" type="ORF">ALC57_12637</name>
</gene>
<keyword evidence="8" id="KW-0675">Receptor</keyword>
<dbReference type="PANTHER" id="PTHR21137:SF35">
    <property type="entry name" value="ODORANT RECEPTOR 19A-RELATED"/>
    <property type="match status" value="1"/>
</dbReference>
<dbReference type="GO" id="GO:0005549">
    <property type="term" value="F:odorant binding"/>
    <property type="evidence" value="ECO:0007669"/>
    <property type="project" value="InterPro"/>
</dbReference>
<dbReference type="AlphaFoldDB" id="A0A195DQ98"/>
<evidence type="ECO:0000256" key="8">
    <source>
        <dbReference type="ARBA" id="ARBA00023170"/>
    </source>
</evidence>
<reference evidence="10 11" key="1">
    <citation type="submission" date="2015-09" db="EMBL/GenBank/DDBJ databases">
        <title>Trachymyrmex cornetzi WGS genome.</title>
        <authorList>
            <person name="Nygaard S."/>
            <person name="Hu H."/>
            <person name="Boomsma J."/>
            <person name="Zhang G."/>
        </authorList>
    </citation>
    <scope>NUCLEOTIDE SEQUENCE [LARGE SCALE GENOMIC DNA]</scope>
    <source>
        <strain evidence="10">Tcor2-1</strain>
        <tissue evidence="10">Whole body</tissue>
    </source>
</reference>
<evidence type="ECO:0000256" key="7">
    <source>
        <dbReference type="ARBA" id="ARBA00023136"/>
    </source>
</evidence>
<dbReference type="InterPro" id="IPR004117">
    <property type="entry name" value="7tm6_olfct_rcpt"/>
</dbReference>
<dbReference type="GO" id="GO:0004984">
    <property type="term" value="F:olfactory receptor activity"/>
    <property type="evidence" value="ECO:0007669"/>
    <property type="project" value="InterPro"/>
</dbReference>
<dbReference type="EMBL" id="KQ980612">
    <property type="protein sequence ID" value="KYN15095.1"/>
    <property type="molecule type" value="Genomic_DNA"/>
</dbReference>
<dbReference type="STRING" id="471704.A0A195DQ98"/>
<keyword evidence="3" id="KW-0716">Sensory transduction</keyword>
<protein>
    <submittedName>
        <fullName evidence="10">Uncharacterized protein</fullName>
    </submittedName>
</protein>
<proteinExistence type="predicted"/>
<evidence type="ECO:0000256" key="6">
    <source>
        <dbReference type="ARBA" id="ARBA00022989"/>
    </source>
</evidence>
<dbReference type="Proteomes" id="UP000078492">
    <property type="component" value="Unassembled WGS sequence"/>
</dbReference>
<evidence type="ECO:0000256" key="3">
    <source>
        <dbReference type="ARBA" id="ARBA00022606"/>
    </source>
</evidence>
<dbReference type="Pfam" id="PF02949">
    <property type="entry name" value="7tm_6"/>
    <property type="match status" value="1"/>
</dbReference>
<comment type="subcellular location">
    <subcellularLocation>
        <location evidence="1">Cell membrane</location>
        <topology evidence="1">Multi-pass membrane protein</topology>
    </subcellularLocation>
</comment>
<keyword evidence="11" id="KW-1185">Reference proteome</keyword>
<keyword evidence="6" id="KW-1133">Transmembrane helix</keyword>
<dbReference type="GO" id="GO:0007165">
    <property type="term" value="P:signal transduction"/>
    <property type="evidence" value="ECO:0007669"/>
    <property type="project" value="UniProtKB-KW"/>
</dbReference>
<evidence type="ECO:0000256" key="2">
    <source>
        <dbReference type="ARBA" id="ARBA00022475"/>
    </source>
</evidence>
<dbReference type="GO" id="GO:0005886">
    <property type="term" value="C:plasma membrane"/>
    <property type="evidence" value="ECO:0007669"/>
    <property type="project" value="UniProtKB-SubCell"/>
</dbReference>
<accession>A0A195DQ98</accession>
<evidence type="ECO:0000313" key="10">
    <source>
        <dbReference type="EMBL" id="KYN15095.1"/>
    </source>
</evidence>
<sequence length="292" mass="33869">MCSVSLYVFGPQMINVIRAAGSVTRMVENFSSANFSMLAVCKLLVTWYHGKTLQSLIISIMTDWMTSTKEWERNTMLKITKSGRNLTKMAYGVYECKWYDLSSKDAKNLMFIVHRSRISLKLAAGKFGTFSLEMFGIVRYIYEKNIYSFIYIRDSKFRRPNIRFIIVTCTVSFYVSGPQIMNVIRAWGNLSRILENFVSATFSLMGVSKLIVTWYHGEKMLASVIYTCINIYTYINSTKMTYGVYECKWYDIPPKDAKDLMFIVHRSRIPLKLTIGKFGIFSLQMFGTVRYI</sequence>
<keyword evidence="5" id="KW-0552">Olfaction</keyword>
<evidence type="ECO:0000256" key="9">
    <source>
        <dbReference type="ARBA" id="ARBA00023224"/>
    </source>
</evidence>
<organism evidence="10 11">
    <name type="scientific">Trachymyrmex cornetzi</name>
    <dbReference type="NCBI Taxonomy" id="471704"/>
    <lineage>
        <taxon>Eukaryota</taxon>
        <taxon>Metazoa</taxon>
        <taxon>Ecdysozoa</taxon>
        <taxon>Arthropoda</taxon>
        <taxon>Hexapoda</taxon>
        <taxon>Insecta</taxon>
        <taxon>Pterygota</taxon>
        <taxon>Neoptera</taxon>
        <taxon>Endopterygota</taxon>
        <taxon>Hymenoptera</taxon>
        <taxon>Apocrita</taxon>
        <taxon>Aculeata</taxon>
        <taxon>Formicoidea</taxon>
        <taxon>Formicidae</taxon>
        <taxon>Myrmicinae</taxon>
        <taxon>Trachymyrmex</taxon>
    </lineage>
</organism>
<evidence type="ECO:0000313" key="11">
    <source>
        <dbReference type="Proteomes" id="UP000078492"/>
    </source>
</evidence>
<evidence type="ECO:0000256" key="4">
    <source>
        <dbReference type="ARBA" id="ARBA00022692"/>
    </source>
</evidence>
<evidence type="ECO:0000256" key="1">
    <source>
        <dbReference type="ARBA" id="ARBA00004651"/>
    </source>
</evidence>
<keyword evidence="9" id="KW-0807">Transducer</keyword>
<name>A0A195DQ98_9HYME</name>
<evidence type="ECO:0000256" key="5">
    <source>
        <dbReference type="ARBA" id="ARBA00022725"/>
    </source>
</evidence>
<keyword evidence="4" id="KW-0812">Transmembrane</keyword>
<keyword evidence="7" id="KW-0472">Membrane</keyword>
<keyword evidence="2" id="KW-1003">Cell membrane</keyword>